<keyword evidence="2" id="KW-1185">Reference proteome</keyword>
<dbReference type="EMBL" id="CAICTM010000342">
    <property type="protein sequence ID" value="CAB9508330.1"/>
    <property type="molecule type" value="Genomic_DNA"/>
</dbReference>
<sequence>MANTRNYLRDLLDSVNEFKGLVCDVQLNHPIEDYDDAANADSLKVHVTINSWVKNSSTGTTVQALHKIAGSNWEEYVENYARNVGDELNEFANTFKIHFRGVAKKGTR</sequence>
<dbReference type="AlphaFoldDB" id="A0A9N8HDG6"/>
<name>A0A9N8HDG6_9STRA</name>
<protein>
    <submittedName>
        <fullName evidence="1">Uncharacterized protein</fullName>
    </submittedName>
</protein>
<proteinExistence type="predicted"/>
<comment type="caution">
    <text evidence="1">The sequence shown here is derived from an EMBL/GenBank/DDBJ whole genome shotgun (WGS) entry which is preliminary data.</text>
</comment>
<dbReference type="Proteomes" id="UP001153069">
    <property type="component" value="Unassembled WGS sequence"/>
</dbReference>
<accession>A0A9N8HDG6</accession>
<organism evidence="1 2">
    <name type="scientific">Seminavis robusta</name>
    <dbReference type="NCBI Taxonomy" id="568900"/>
    <lineage>
        <taxon>Eukaryota</taxon>
        <taxon>Sar</taxon>
        <taxon>Stramenopiles</taxon>
        <taxon>Ochrophyta</taxon>
        <taxon>Bacillariophyta</taxon>
        <taxon>Bacillariophyceae</taxon>
        <taxon>Bacillariophycidae</taxon>
        <taxon>Naviculales</taxon>
        <taxon>Naviculaceae</taxon>
        <taxon>Seminavis</taxon>
    </lineage>
</organism>
<evidence type="ECO:0000313" key="2">
    <source>
        <dbReference type="Proteomes" id="UP001153069"/>
    </source>
</evidence>
<evidence type="ECO:0000313" key="1">
    <source>
        <dbReference type="EMBL" id="CAB9508330.1"/>
    </source>
</evidence>
<reference evidence="1" key="1">
    <citation type="submission" date="2020-06" db="EMBL/GenBank/DDBJ databases">
        <authorList>
            <consortium name="Plant Systems Biology data submission"/>
        </authorList>
    </citation>
    <scope>NUCLEOTIDE SEQUENCE</scope>
    <source>
        <strain evidence="1">D6</strain>
    </source>
</reference>
<gene>
    <name evidence="1" type="ORF">SEMRO_343_G121900.1</name>
</gene>